<dbReference type="RefSeq" id="WP_145063534.1">
    <property type="nucleotide sequence ID" value="NZ_CP036287.1"/>
</dbReference>
<proteinExistence type="predicted"/>
<dbReference type="KEGG" id="pbap:Pla133_12630"/>
<reference evidence="1 2" key="1">
    <citation type="submission" date="2019-02" db="EMBL/GenBank/DDBJ databases">
        <title>Deep-cultivation of Planctomycetes and their phenomic and genomic characterization uncovers novel biology.</title>
        <authorList>
            <person name="Wiegand S."/>
            <person name="Jogler M."/>
            <person name="Boedeker C."/>
            <person name="Pinto D."/>
            <person name="Vollmers J."/>
            <person name="Rivas-Marin E."/>
            <person name="Kohn T."/>
            <person name="Peeters S.H."/>
            <person name="Heuer A."/>
            <person name="Rast P."/>
            <person name="Oberbeckmann S."/>
            <person name="Bunk B."/>
            <person name="Jeske O."/>
            <person name="Meyerdierks A."/>
            <person name="Storesund J.E."/>
            <person name="Kallscheuer N."/>
            <person name="Luecker S."/>
            <person name="Lage O.M."/>
            <person name="Pohl T."/>
            <person name="Merkel B.J."/>
            <person name="Hornburger P."/>
            <person name="Mueller R.-W."/>
            <person name="Bruemmer F."/>
            <person name="Labrenz M."/>
            <person name="Spormann A.M."/>
            <person name="Op den Camp H."/>
            <person name="Overmann J."/>
            <person name="Amann R."/>
            <person name="Jetten M.S.M."/>
            <person name="Mascher T."/>
            <person name="Medema M.H."/>
            <person name="Devos D.P."/>
            <person name="Kaster A.-K."/>
            <person name="Ovreas L."/>
            <person name="Rohde M."/>
            <person name="Galperin M.Y."/>
            <person name="Jogler C."/>
        </authorList>
    </citation>
    <scope>NUCLEOTIDE SEQUENCE [LARGE SCALE GENOMIC DNA]</scope>
    <source>
        <strain evidence="1 2">Pla133</strain>
    </source>
</reference>
<name>A0A518BGT7_9BACT</name>
<protein>
    <submittedName>
        <fullName evidence="1">Uncharacterized protein</fullName>
    </submittedName>
</protein>
<evidence type="ECO:0000313" key="1">
    <source>
        <dbReference type="EMBL" id="QDU66197.1"/>
    </source>
</evidence>
<dbReference type="Proteomes" id="UP000316921">
    <property type="component" value="Chromosome"/>
</dbReference>
<evidence type="ECO:0000313" key="2">
    <source>
        <dbReference type="Proteomes" id="UP000316921"/>
    </source>
</evidence>
<organism evidence="1 2">
    <name type="scientific">Engelhardtia mirabilis</name>
    <dbReference type="NCBI Taxonomy" id="2528011"/>
    <lineage>
        <taxon>Bacteria</taxon>
        <taxon>Pseudomonadati</taxon>
        <taxon>Planctomycetota</taxon>
        <taxon>Planctomycetia</taxon>
        <taxon>Planctomycetia incertae sedis</taxon>
        <taxon>Engelhardtia</taxon>
    </lineage>
</organism>
<keyword evidence="2" id="KW-1185">Reference proteome</keyword>
<gene>
    <name evidence="1" type="ORF">Pla133_12630</name>
</gene>
<accession>A0A518BGT7</accession>
<dbReference type="AlphaFoldDB" id="A0A518BGT7"/>
<sequence>MRLLDRTSSLSLNLPLRPLATGSLLLASALALSDRARAQSIDVPLGPQDCYLHVHATDSAAPATSVALSALGALPGQSLLMAGFGDMDNGAAGDTILSLIGLFSSDATLLGPELVQRVPGAIDAGPEFLSSPTWTGAEPTDIPEDFRITSAIQPSAIVEIPVGAAYLFLGNHDSLWFDNTDPDSDLGCRLTVVGTWKDVGAGLAGTSGTPVLTGTGLLLGNDPVSITLSSARPGAPAFFVLGFNASNIPLFGGTLVPAPELLLGPFITSAAGEHVVAATWPAGLPDLVPLWSQAWILDPAAPAGVAASNGLVCLTP</sequence>
<dbReference type="EMBL" id="CP036287">
    <property type="protein sequence ID" value="QDU66197.1"/>
    <property type="molecule type" value="Genomic_DNA"/>
</dbReference>